<proteinExistence type="predicted"/>
<dbReference type="Gene3D" id="3.90.1200.10">
    <property type="match status" value="1"/>
</dbReference>
<dbReference type="STRING" id="472175.EL18_00120"/>
<dbReference type="eggNOG" id="COG3173">
    <property type="taxonomic scope" value="Bacteria"/>
</dbReference>
<sequence>MNAANASEIEALRPFLEDRVAQLGSIAHIEKFGSGQSNPTYMLETSTGKFVLRTQPPGKLLKSAHRVDREFRVMRALAETEVPVPPVLFLADEDNPLGRMFYLMGHVEGRIFWDPALPEARHNEERAAIFDAMNATLAALHNVDVKAAGLEDYGKPGDYFARQYARWSEQYRTTETREIANMDRLIAWLGENMPPDDGQSCLVHGDFRHDNMIFATDRPDILALIDWELSTLGHPLADLSYQCMQWRLPHASAFKGLGGIERNKLGLPTEEAYVSRYAQRRGLSDIPHWNFYLAFAFFRLAAICQGVYKRALDGNASNPQKAEAYGQQVETMADLAMDLVEGA</sequence>
<dbReference type="PATRIC" id="fig|472175.3.peg.124"/>
<dbReference type="InterPro" id="IPR052898">
    <property type="entry name" value="ACAD10-like"/>
</dbReference>
<reference evidence="2 3" key="1">
    <citation type="submission" date="2014-05" db="EMBL/GenBank/DDBJ databases">
        <title>Draft Genome Sequence of Nitratireductor basaltis Strain UMTGB225, A Marine Bacterium Isolated from Green Barrel Tunicate.</title>
        <authorList>
            <person name="Gan H.Y."/>
        </authorList>
    </citation>
    <scope>NUCLEOTIDE SEQUENCE [LARGE SCALE GENOMIC DNA]</scope>
    <source>
        <strain evidence="2 3">UMTGB225</strain>
    </source>
</reference>
<keyword evidence="3" id="KW-1185">Reference proteome</keyword>
<dbReference type="OrthoDB" id="3806873at2"/>
<gene>
    <name evidence="2" type="ORF">EL18_00120</name>
</gene>
<dbReference type="Proteomes" id="UP000053675">
    <property type="component" value="Unassembled WGS sequence"/>
</dbReference>
<dbReference type="PANTHER" id="PTHR47829:SF3">
    <property type="entry name" value="AMINOGLYCOSIDE PHOSPHOTRANSFERASE DOMAIN-CONTAINING PROTEIN"/>
    <property type="match status" value="1"/>
</dbReference>
<dbReference type="AlphaFoldDB" id="A0A084U820"/>
<dbReference type="InterPro" id="IPR002575">
    <property type="entry name" value="Aminoglycoside_PTrfase"/>
</dbReference>
<evidence type="ECO:0000313" key="2">
    <source>
        <dbReference type="EMBL" id="KFB09106.1"/>
    </source>
</evidence>
<evidence type="ECO:0000259" key="1">
    <source>
        <dbReference type="Pfam" id="PF01636"/>
    </source>
</evidence>
<dbReference type="RefSeq" id="WP_036478691.1">
    <property type="nucleotide sequence ID" value="NZ_JMQM01000001.1"/>
</dbReference>
<dbReference type="PANTHER" id="PTHR47829">
    <property type="entry name" value="HYDROLASE, PUTATIVE (AFU_ORTHOLOGUE AFUA_1G12880)-RELATED"/>
    <property type="match status" value="1"/>
</dbReference>
<dbReference type="InterPro" id="IPR011009">
    <property type="entry name" value="Kinase-like_dom_sf"/>
</dbReference>
<dbReference type="EMBL" id="JMQM01000001">
    <property type="protein sequence ID" value="KFB09106.1"/>
    <property type="molecule type" value="Genomic_DNA"/>
</dbReference>
<protein>
    <submittedName>
        <fullName evidence="2">Aminoglycoside phosphotransferase</fullName>
    </submittedName>
</protein>
<evidence type="ECO:0000313" key="3">
    <source>
        <dbReference type="Proteomes" id="UP000053675"/>
    </source>
</evidence>
<dbReference type="GO" id="GO:0016740">
    <property type="term" value="F:transferase activity"/>
    <property type="evidence" value="ECO:0007669"/>
    <property type="project" value="UniProtKB-KW"/>
</dbReference>
<dbReference type="Gene3D" id="3.30.200.20">
    <property type="entry name" value="Phosphorylase Kinase, domain 1"/>
    <property type="match status" value="1"/>
</dbReference>
<dbReference type="Pfam" id="PF01636">
    <property type="entry name" value="APH"/>
    <property type="match status" value="1"/>
</dbReference>
<dbReference type="SUPFAM" id="SSF56112">
    <property type="entry name" value="Protein kinase-like (PK-like)"/>
    <property type="match status" value="1"/>
</dbReference>
<dbReference type="InterPro" id="IPR041726">
    <property type="entry name" value="ACAD10_11_N"/>
</dbReference>
<name>A0A084U820_9HYPH</name>
<dbReference type="CDD" id="cd05154">
    <property type="entry name" value="ACAD10_11_N-like"/>
    <property type="match status" value="1"/>
</dbReference>
<comment type="caution">
    <text evidence="2">The sequence shown here is derived from an EMBL/GenBank/DDBJ whole genome shotgun (WGS) entry which is preliminary data.</text>
</comment>
<feature type="domain" description="Aminoglycoside phosphotransferase" evidence="1">
    <location>
        <begin position="29"/>
        <end position="249"/>
    </location>
</feature>
<organism evidence="2 3">
    <name type="scientific">Nitratireductor basaltis</name>
    <dbReference type="NCBI Taxonomy" id="472175"/>
    <lineage>
        <taxon>Bacteria</taxon>
        <taxon>Pseudomonadati</taxon>
        <taxon>Pseudomonadota</taxon>
        <taxon>Alphaproteobacteria</taxon>
        <taxon>Hyphomicrobiales</taxon>
        <taxon>Phyllobacteriaceae</taxon>
        <taxon>Nitratireductor</taxon>
    </lineage>
</organism>
<keyword evidence="2" id="KW-0808">Transferase</keyword>
<accession>A0A084U820</accession>